<gene>
    <name evidence="12" type="ORF">BOTBODRAFT_31297</name>
</gene>
<dbReference type="InParanoid" id="A0A067MJB9"/>
<evidence type="ECO:0000256" key="11">
    <source>
        <dbReference type="SAM" id="Phobius"/>
    </source>
</evidence>
<dbReference type="GO" id="GO:0016192">
    <property type="term" value="P:vesicle-mediated transport"/>
    <property type="evidence" value="ECO:0007669"/>
    <property type="project" value="UniProtKB-KW"/>
</dbReference>
<name>A0A067MJB9_BOTB1</name>
<feature type="transmembrane region" description="Helical" evidence="11">
    <location>
        <begin position="120"/>
        <end position="137"/>
    </location>
</feature>
<evidence type="ECO:0000256" key="7">
    <source>
        <dbReference type="ARBA" id="ARBA00022927"/>
    </source>
</evidence>
<keyword evidence="3" id="KW-0813">Transport</keyword>
<dbReference type="EMBL" id="KL198030">
    <property type="protein sequence ID" value="KDQ15833.1"/>
    <property type="molecule type" value="Genomic_DNA"/>
</dbReference>
<dbReference type="HOGENOM" id="CLU_1042037_0_0_1"/>
<evidence type="ECO:0000256" key="9">
    <source>
        <dbReference type="ARBA" id="ARBA00023136"/>
    </source>
</evidence>
<protein>
    <submittedName>
        <fullName evidence="12">Uncharacterized protein</fullName>
    </submittedName>
</protein>
<dbReference type="InterPro" id="IPR000133">
    <property type="entry name" value="ER_ret_rcpt"/>
</dbReference>
<keyword evidence="10" id="KW-0675">Receptor</keyword>
<evidence type="ECO:0000256" key="6">
    <source>
        <dbReference type="ARBA" id="ARBA00022892"/>
    </source>
</evidence>
<organism evidence="12 13">
    <name type="scientific">Botryobasidium botryosum (strain FD-172 SS1)</name>
    <dbReference type="NCBI Taxonomy" id="930990"/>
    <lineage>
        <taxon>Eukaryota</taxon>
        <taxon>Fungi</taxon>
        <taxon>Dikarya</taxon>
        <taxon>Basidiomycota</taxon>
        <taxon>Agaricomycotina</taxon>
        <taxon>Agaricomycetes</taxon>
        <taxon>Cantharellales</taxon>
        <taxon>Botryobasidiaceae</taxon>
        <taxon>Botryobasidium</taxon>
    </lineage>
</organism>
<evidence type="ECO:0000256" key="10">
    <source>
        <dbReference type="ARBA" id="ARBA00023170"/>
    </source>
</evidence>
<keyword evidence="7" id="KW-0653">Protein transport</keyword>
<keyword evidence="9 11" id="KW-0472">Membrane</keyword>
<sequence>MLDAFVALIGRWFDQGAHVCPYRIAGDLFLAFSSPALFFRIITYGIKDVSLVSHILQLVVYASRYPELYLSSPTTGDSNFIKLFIVDGIAINLLTITHFKIQEIRSSTQPFDRSGAVRSLLYALFAILGSTCLAWYATDSAADTTMGTLRIFSMYLAVISLIPQLVMAYRAFKSYRENTLLTYLNCLAFFRDFHVLHWVLCHQHLDRIALGSSTAYLAVLSVFYSAIFIKYYRYFKATRSTRAAENQGTVEKTPAYMADDATLVVVH</sequence>
<dbReference type="GO" id="GO:0006621">
    <property type="term" value="P:protein retention in ER lumen"/>
    <property type="evidence" value="ECO:0007669"/>
    <property type="project" value="InterPro"/>
</dbReference>
<reference evidence="13" key="1">
    <citation type="journal article" date="2014" name="Proc. Natl. Acad. Sci. U.S.A.">
        <title>Extensive sampling of basidiomycete genomes demonstrates inadequacy of the white-rot/brown-rot paradigm for wood decay fungi.</title>
        <authorList>
            <person name="Riley R."/>
            <person name="Salamov A.A."/>
            <person name="Brown D.W."/>
            <person name="Nagy L.G."/>
            <person name="Floudas D."/>
            <person name="Held B.W."/>
            <person name="Levasseur A."/>
            <person name="Lombard V."/>
            <person name="Morin E."/>
            <person name="Otillar R."/>
            <person name="Lindquist E.A."/>
            <person name="Sun H."/>
            <person name="LaButti K.M."/>
            <person name="Schmutz J."/>
            <person name="Jabbour D."/>
            <person name="Luo H."/>
            <person name="Baker S.E."/>
            <person name="Pisabarro A.G."/>
            <person name="Walton J.D."/>
            <person name="Blanchette R.A."/>
            <person name="Henrissat B."/>
            <person name="Martin F."/>
            <person name="Cullen D."/>
            <person name="Hibbett D.S."/>
            <person name="Grigoriev I.V."/>
        </authorList>
    </citation>
    <scope>NUCLEOTIDE SEQUENCE [LARGE SCALE GENOMIC DNA]</scope>
    <source>
        <strain evidence="13">FD-172 SS1</strain>
    </source>
</reference>
<comment type="subcellular location">
    <subcellularLocation>
        <location evidence="1">Endoplasmic reticulum membrane</location>
        <topology evidence="1">Multi-pass membrane protein</topology>
    </subcellularLocation>
</comment>
<feature type="transmembrane region" description="Helical" evidence="11">
    <location>
        <begin position="180"/>
        <end position="200"/>
    </location>
</feature>
<dbReference type="Proteomes" id="UP000027195">
    <property type="component" value="Unassembled WGS sequence"/>
</dbReference>
<comment type="similarity">
    <text evidence="2">Belongs to the ERD2 family.</text>
</comment>
<dbReference type="Pfam" id="PF00810">
    <property type="entry name" value="ER_lumen_recept"/>
    <property type="match status" value="1"/>
</dbReference>
<keyword evidence="13" id="KW-1185">Reference proteome</keyword>
<evidence type="ECO:0000256" key="1">
    <source>
        <dbReference type="ARBA" id="ARBA00004477"/>
    </source>
</evidence>
<dbReference type="GO" id="GO:0005789">
    <property type="term" value="C:endoplasmic reticulum membrane"/>
    <property type="evidence" value="ECO:0007669"/>
    <property type="project" value="UniProtKB-SubCell"/>
</dbReference>
<accession>A0A067MJB9</accession>
<evidence type="ECO:0000256" key="2">
    <source>
        <dbReference type="ARBA" id="ARBA00010120"/>
    </source>
</evidence>
<keyword evidence="4 11" id="KW-0812">Transmembrane</keyword>
<evidence type="ECO:0000256" key="8">
    <source>
        <dbReference type="ARBA" id="ARBA00022989"/>
    </source>
</evidence>
<dbReference type="GO" id="GO:0046923">
    <property type="term" value="F:ER retention sequence binding"/>
    <property type="evidence" value="ECO:0007669"/>
    <property type="project" value="InterPro"/>
</dbReference>
<dbReference type="AlphaFoldDB" id="A0A067MJB9"/>
<feature type="transmembrane region" description="Helical" evidence="11">
    <location>
        <begin position="149"/>
        <end position="168"/>
    </location>
</feature>
<keyword evidence="6" id="KW-0931">ER-Golgi transport</keyword>
<dbReference type="GO" id="GO:0015031">
    <property type="term" value="P:protein transport"/>
    <property type="evidence" value="ECO:0007669"/>
    <property type="project" value="UniProtKB-KW"/>
</dbReference>
<evidence type="ECO:0000256" key="3">
    <source>
        <dbReference type="ARBA" id="ARBA00022448"/>
    </source>
</evidence>
<evidence type="ECO:0000313" key="13">
    <source>
        <dbReference type="Proteomes" id="UP000027195"/>
    </source>
</evidence>
<keyword evidence="5" id="KW-0256">Endoplasmic reticulum</keyword>
<evidence type="ECO:0000256" key="5">
    <source>
        <dbReference type="ARBA" id="ARBA00022824"/>
    </source>
</evidence>
<evidence type="ECO:0000256" key="4">
    <source>
        <dbReference type="ARBA" id="ARBA00022692"/>
    </source>
</evidence>
<feature type="transmembrane region" description="Helical" evidence="11">
    <location>
        <begin position="215"/>
        <end position="232"/>
    </location>
</feature>
<evidence type="ECO:0000313" key="12">
    <source>
        <dbReference type="EMBL" id="KDQ15833.1"/>
    </source>
</evidence>
<proteinExistence type="inferred from homology"/>
<keyword evidence="8 11" id="KW-1133">Transmembrane helix</keyword>